<protein>
    <submittedName>
        <fullName evidence="2">Uncharacterized protein</fullName>
    </submittedName>
</protein>
<dbReference type="RefSeq" id="WP_184947061.1">
    <property type="nucleotide sequence ID" value="NZ_JACHJV010000004.1"/>
</dbReference>
<evidence type="ECO:0000313" key="3">
    <source>
        <dbReference type="Proteomes" id="UP000540506"/>
    </source>
</evidence>
<gene>
    <name evidence="2" type="ORF">FHR34_008178</name>
</gene>
<proteinExistence type="predicted"/>
<dbReference type="AlphaFoldDB" id="A0A7W7RBW3"/>
<name>A0A7W7RBW3_KITKI</name>
<accession>A0A7W7RBW3</accession>
<reference evidence="2 3" key="1">
    <citation type="submission" date="2020-08" db="EMBL/GenBank/DDBJ databases">
        <title>Sequencing the genomes of 1000 actinobacteria strains.</title>
        <authorList>
            <person name="Klenk H.-P."/>
        </authorList>
    </citation>
    <scope>NUCLEOTIDE SEQUENCE [LARGE SCALE GENOMIC DNA]</scope>
    <source>
        <strain evidence="2 3">DSM 41654</strain>
    </source>
</reference>
<comment type="caution">
    <text evidence="2">The sequence shown here is derived from an EMBL/GenBank/DDBJ whole genome shotgun (WGS) entry which is preliminary data.</text>
</comment>
<dbReference type="Proteomes" id="UP000540506">
    <property type="component" value="Unassembled WGS sequence"/>
</dbReference>
<evidence type="ECO:0000313" key="2">
    <source>
        <dbReference type="EMBL" id="MBB4929079.1"/>
    </source>
</evidence>
<dbReference type="EMBL" id="JACHJV010000004">
    <property type="protein sequence ID" value="MBB4929079.1"/>
    <property type="molecule type" value="Genomic_DNA"/>
</dbReference>
<evidence type="ECO:0000256" key="1">
    <source>
        <dbReference type="SAM" id="MobiDB-lite"/>
    </source>
</evidence>
<organism evidence="2 3">
    <name type="scientific">Kitasatospora kifunensis</name>
    <name type="common">Streptomyces kifunensis</name>
    <dbReference type="NCBI Taxonomy" id="58351"/>
    <lineage>
        <taxon>Bacteria</taxon>
        <taxon>Bacillati</taxon>
        <taxon>Actinomycetota</taxon>
        <taxon>Actinomycetes</taxon>
        <taxon>Kitasatosporales</taxon>
        <taxon>Streptomycetaceae</taxon>
        <taxon>Kitasatospora</taxon>
    </lineage>
</organism>
<sequence>MEIDQYEDETAAVAALLRLHHPAAQLDVNGRVVTAGFLCAPGAPDSGTVRVGHRVAFPSTLNGHTFEGNAAEEFVLVGAYADLLRTGGWTVRELRGDRPRLLARRPRPGAGGQSLPAEVTTPDGSARPRRPVPGHGAPDRGDL</sequence>
<feature type="region of interest" description="Disordered" evidence="1">
    <location>
        <begin position="96"/>
        <end position="143"/>
    </location>
</feature>
<keyword evidence="3" id="KW-1185">Reference proteome</keyword>